<dbReference type="InterPro" id="IPR000014">
    <property type="entry name" value="PAS"/>
</dbReference>
<dbReference type="Pfam" id="PF00563">
    <property type="entry name" value="EAL"/>
    <property type="match status" value="1"/>
</dbReference>
<dbReference type="SMART" id="SM00052">
    <property type="entry name" value="EAL"/>
    <property type="match status" value="1"/>
</dbReference>
<feature type="domain" description="GGDEF" evidence="3">
    <location>
        <begin position="394"/>
        <end position="527"/>
    </location>
</feature>
<feature type="transmembrane region" description="Helical" evidence="1">
    <location>
        <begin position="14"/>
        <end position="37"/>
    </location>
</feature>
<dbReference type="NCBIfam" id="TIGR00254">
    <property type="entry name" value="GGDEF"/>
    <property type="match status" value="1"/>
</dbReference>
<evidence type="ECO:0000259" key="4">
    <source>
        <dbReference type="PROSITE" id="PS50924"/>
    </source>
</evidence>
<dbReference type="InterPro" id="IPR029787">
    <property type="entry name" value="Nucleotide_cyclase"/>
</dbReference>
<organism evidence="5 6">
    <name type="scientific">Falsiroseomonas algicola</name>
    <dbReference type="NCBI Taxonomy" id="2716930"/>
    <lineage>
        <taxon>Bacteria</taxon>
        <taxon>Pseudomonadati</taxon>
        <taxon>Pseudomonadota</taxon>
        <taxon>Alphaproteobacteria</taxon>
        <taxon>Acetobacterales</taxon>
        <taxon>Roseomonadaceae</taxon>
        <taxon>Falsiroseomonas</taxon>
    </lineage>
</organism>
<sequence length="788" mass="84140">MLRIYNCVVDQHDIALVAAAATICVLGCYATFVLLQQASGRSGRERRRWLAGTAVAAGISAWATHFLAMLAFEPGVPAGYEPLRTVASFVLVIAIAYPAFALAAGSRGLRAAVAGGLAGLGIAAMHYLGMSAYRLAGDMVWDWPAVVASVVLGAALPMAALWAAALHPGRAGRLAGTGLLTAGICALHFTGMSAVLVLPDAAAALPDGALSAGWLAPFVGLGALAILLIGLAAAGLAVREGQRELAEAARTRSLVDAAVEGLLLCDGDAVVTANRSVQLLTGHDMPWFTGRPLREIIRPEAAIAALLRGDGGTEELELLANGGEAIPVEVVSRPFQHAGSTRRVIAIRDLRDRRRAEERIRFLAHHDPLTRLPNRAGLATELTRALDLRGRHGGPFAMLALDLDRFKAVNDTLGHAVGDVLLSKTAARLRNALRAGDLVSRQGGDEFMVVQFEPTQPEAATRLAERLVELLARPFVVDGHVLNIGTSIGIALFPQDGADPATLMRNADLALYRAKSDGRGAYRFFEEEMDTRMQRRRLLEVELRTAMTMRQFHLLYQPQLSLDSETINGFEALIRWRHPQGGIVSPADFIPLAEETGLIVPIGEWVLREACREAAGWATPATISVNLSPVQVRSPGLVEVVRSACMSAGLDPKRLELEITESVLLTGSDATLETLRQLKALGARISMDDFGTGYSSLSYLRSFPFDKIKIDRSFVGDITSNGDSAAIIRAIIGLGRSLRMETTVEGVETAEQLAHIRAEGCDQAQGYLIGRPLPAEAAQAMLAQPRAA</sequence>
<dbReference type="CDD" id="cd01948">
    <property type="entry name" value="EAL"/>
    <property type="match status" value="1"/>
</dbReference>
<keyword evidence="1" id="KW-1133">Transmembrane helix</keyword>
<dbReference type="Gene3D" id="3.30.450.20">
    <property type="entry name" value="PAS domain"/>
    <property type="match status" value="1"/>
</dbReference>
<evidence type="ECO:0000259" key="2">
    <source>
        <dbReference type="PROSITE" id="PS50883"/>
    </source>
</evidence>
<dbReference type="FunFam" id="3.20.20.450:FF:000001">
    <property type="entry name" value="Cyclic di-GMP phosphodiesterase yahA"/>
    <property type="match status" value="1"/>
</dbReference>
<dbReference type="SUPFAM" id="SSF55785">
    <property type="entry name" value="PYP-like sensor domain (PAS domain)"/>
    <property type="match status" value="1"/>
</dbReference>
<dbReference type="GO" id="GO:0016020">
    <property type="term" value="C:membrane"/>
    <property type="evidence" value="ECO:0007669"/>
    <property type="project" value="UniProtKB-UniRule"/>
</dbReference>
<protein>
    <submittedName>
        <fullName evidence="5">EAL domain-containing protein</fullName>
    </submittedName>
</protein>
<evidence type="ECO:0000256" key="1">
    <source>
        <dbReference type="PROSITE-ProRule" id="PRU00244"/>
    </source>
</evidence>
<dbReference type="Gene3D" id="3.20.20.450">
    <property type="entry name" value="EAL domain"/>
    <property type="match status" value="1"/>
</dbReference>
<dbReference type="CDD" id="cd01949">
    <property type="entry name" value="GGDEF"/>
    <property type="match status" value="1"/>
</dbReference>
<dbReference type="PROSITE" id="PS50883">
    <property type="entry name" value="EAL"/>
    <property type="match status" value="1"/>
</dbReference>
<feature type="transmembrane region" description="Helical" evidence="1">
    <location>
        <begin position="178"/>
        <end position="198"/>
    </location>
</feature>
<reference evidence="5 6" key="1">
    <citation type="submission" date="2020-02" db="EMBL/GenBank/DDBJ databases">
        <authorList>
            <person name="Kim H.M."/>
            <person name="Jeon C.O."/>
        </authorList>
    </citation>
    <scope>NUCLEOTIDE SEQUENCE [LARGE SCALE GENOMIC DNA]</scope>
    <source>
        <strain evidence="5 6">PeD5</strain>
    </source>
</reference>
<dbReference type="InterPro" id="IPR000160">
    <property type="entry name" value="GGDEF_dom"/>
</dbReference>
<keyword evidence="1" id="KW-0812">Transmembrane</keyword>
<feature type="transmembrane region" description="Helical" evidence="1">
    <location>
        <begin position="49"/>
        <end position="72"/>
    </location>
</feature>
<feature type="transmembrane region" description="Helical" evidence="1">
    <location>
        <begin position="84"/>
        <end position="104"/>
    </location>
</feature>
<dbReference type="PROSITE" id="PS50924">
    <property type="entry name" value="MHYT"/>
    <property type="match status" value="1"/>
</dbReference>
<keyword evidence="6" id="KW-1185">Reference proteome</keyword>
<dbReference type="Pfam" id="PF03707">
    <property type="entry name" value="MHYT"/>
    <property type="match status" value="2"/>
</dbReference>
<dbReference type="Pfam" id="PF00990">
    <property type="entry name" value="GGDEF"/>
    <property type="match status" value="1"/>
</dbReference>
<dbReference type="PANTHER" id="PTHR44757:SF2">
    <property type="entry name" value="BIOFILM ARCHITECTURE MAINTENANCE PROTEIN MBAA"/>
    <property type="match status" value="1"/>
</dbReference>
<feature type="transmembrane region" description="Helical" evidence="1">
    <location>
        <begin position="218"/>
        <end position="238"/>
    </location>
</feature>
<accession>A0A6M1LRH4</accession>
<dbReference type="RefSeq" id="WP_164696748.1">
    <property type="nucleotide sequence ID" value="NZ_JAAIKB010000011.1"/>
</dbReference>
<feature type="transmembrane region" description="Helical" evidence="1">
    <location>
        <begin position="145"/>
        <end position="166"/>
    </location>
</feature>
<dbReference type="InterPro" id="IPR043128">
    <property type="entry name" value="Rev_trsase/Diguanyl_cyclase"/>
</dbReference>
<feature type="transmembrane region" description="Helical" evidence="1">
    <location>
        <begin position="111"/>
        <end position="133"/>
    </location>
</feature>
<evidence type="ECO:0000313" key="5">
    <source>
        <dbReference type="EMBL" id="NGM22827.1"/>
    </source>
</evidence>
<dbReference type="InterPro" id="IPR005330">
    <property type="entry name" value="MHYT_dom"/>
</dbReference>
<dbReference type="PROSITE" id="PS50887">
    <property type="entry name" value="GGDEF"/>
    <property type="match status" value="1"/>
</dbReference>
<dbReference type="SMART" id="SM00267">
    <property type="entry name" value="GGDEF"/>
    <property type="match status" value="1"/>
</dbReference>
<dbReference type="SUPFAM" id="SSF55073">
    <property type="entry name" value="Nucleotide cyclase"/>
    <property type="match status" value="1"/>
</dbReference>
<evidence type="ECO:0000313" key="6">
    <source>
        <dbReference type="Proteomes" id="UP000475385"/>
    </source>
</evidence>
<proteinExistence type="predicted"/>
<feature type="domain" description="EAL" evidence="2">
    <location>
        <begin position="536"/>
        <end position="786"/>
    </location>
</feature>
<name>A0A6M1LRH4_9PROT</name>
<dbReference type="InterPro" id="IPR052155">
    <property type="entry name" value="Biofilm_reg_signaling"/>
</dbReference>
<dbReference type="InterPro" id="IPR035965">
    <property type="entry name" value="PAS-like_dom_sf"/>
</dbReference>
<dbReference type="PANTHER" id="PTHR44757">
    <property type="entry name" value="DIGUANYLATE CYCLASE DGCP"/>
    <property type="match status" value="1"/>
</dbReference>
<gene>
    <name evidence="5" type="ORF">G3576_22630</name>
</gene>
<dbReference type="Pfam" id="PF13188">
    <property type="entry name" value="PAS_8"/>
    <property type="match status" value="1"/>
</dbReference>
<feature type="domain" description="MHYT" evidence="4">
    <location>
        <begin position="12"/>
        <end position="198"/>
    </location>
</feature>
<dbReference type="InterPro" id="IPR001633">
    <property type="entry name" value="EAL_dom"/>
</dbReference>
<dbReference type="Gene3D" id="3.30.70.270">
    <property type="match status" value="1"/>
</dbReference>
<keyword evidence="1" id="KW-0472">Membrane</keyword>
<evidence type="ECO:0000259" key="3">
    <source>
        <dbReference type="PROSITE" id="PS50887"/>
    </source>
</evidence>
<comment type="caution">
    <text evidence="5">The sequence shown here is derived from an EMBL/GenBank/DDBJ whole genome shotgun (WGS) entry which is preliminary data.</text>
</comment>
<dbReference type="Proteomes" id="UP000475385">
    <property type="component" value="Unassembled WGS sequence"/>
</dbReference>
<dbReference type="AlphaFoldDB" id="A0A6M1LRH4"/>
<dbReference type="EMBL" id="JAAIKB010000011">
    <property type="protein sequence ID" value="NGM22827.1"/>
    <property type="molecule type" value="Genomic_DNA"/>
</dbReference>
<dbReference type="InterPro" id="IPR035919">
    <property type="entry name" value="EAL_sf"/>
</dbReference>
<dbReference type="SUPFAM" id="SSF141868">
    <property type="entry name" value="EAL domain-like"/>
    <property type="match status" value="1"/>
</dbReference>
<reference evidence="5 6" key="2">
    <citation type="submission" date="2020-03" db="EMBL/GenBank/DDBJ databases">
        <title>Roseomonas stagni sp. nov., isolated from pond water in Japan.</title>
        <authorList>
            <person name="Furuhata K."/>
            <person name="Miyamoto H."/>
            <person name="Goto K."/>
        </authorList>
    </citation>
    <scope>NUCLEOTIDE SEQUENCE [LARGE SCALE GENOMIC DNA]</scope>
    <source>
        <strain evidence="5 6">PeD5</strain>
    </source>
</reference>